<evidence type="ECO:0000313" key="3">
    <source>
        <dbReference type="EMBL" id="GGI10975.1"/>
    </source>
</evidence>
<dbReference type="InterPro" id="IPR010982">
    <property type="entry name" value="Lambda_DNA-bd_dom_sf"/>
</dbReference>
<dbReference type="EMBL" id="BMDG01000013">
    <property type="protein sequence ID" value="GGI10975.1"/>
    <property type="molecule type" value="Genomic_DNA"/>
</dbReference>
<dbReference type="Gene3D" id="1.10.260.40">
    <property type="entry name" value="lambda repressor-like DNA-binding domains"/>
    <property type="match status" value="1"/>
</dbReference>
<gene>
    <name evidence="3" type="ORF">GCM10007368_33900</name>
</gene>
<dbReference type="Pfam" id="PF01381">
    <property type="entry name" value="HTH_3"/>
    <property type="match status" value="1"/>
</dbReference>
<dbReference type="InterPro" id="IPR001387">
    <property type="entry name" value="Cro/C1-type_HTH"/>
</dbReference>
<keyword evidence="4" id="KW-1185">Reference proteome</keyword>
<evidence type="ECO:0000313" key="4">
    <source>
        <dbReference type="Proteomes" id="UP000632535"/>
    </source>
</evidence>
<accession>A0ABQ2BD28</accession>
<evidence type="ECO:0000259" key="2">
    <source>
        <dbReference type="PROSITE" id="PS50943"/>
    </source>
</evidence>
<feature type="region of interest" description="Disordered" evidence="1">
    <location>
        <begin position="35"/>
        <end position="57"/>
    </location>
</feature>
<feature type="region of interest" description="Disordered" evidence="1">
    <location>
        <begin position="1"/>
        <end position="20"/>
    </location>
</feature>
<sequence length="138" mass="14837">MTGMLPGMTRPARTAAVPSASARLGIRPLPDSELVVDIDDAEGGPGAPRDRRRRAPTLREDGLAMVAAGAVRLESARRGISQQQLAWELGMSRTAVSARFTGQVPWSLDQIGQIARLFGCRIVDLLVEAPNLRGIVPW</sequence>
<comment type="caution">
    <text evidence="3">The sequence shown here is derived from an EMBL/GenBank/DDBJ whole genome shotgun (WGS) entry which is preliminary data.</text>
</comment>
<dbReference type="SUPFAM" id="SSF47413">
    <property type="entry name" value="lambda repressor-like DNA-binding domains"/>
    <property type="match status" value="1"/>
</dbReference>
<dbReference type="Proteomes" id="UP000632535">
    <property type="component" value="Unassembled WGS sequence"/>
</dbReference>
<dbReference type="PROSITE" id="PS50943">
    <property type="entry name" value="HTH_CROC1"/>
    <property type="match status" value="1"/>
</dbReference>
<feature type="domain" description="HTH cro/C1-type" evidence="2">
    <location>
        <begin position="77"/>
        <end position="125"/>
    </location>
</feature>
<reference evidence="4" key="1">
    <citation type="journal article" date="2019" name="Int. J. Syst. Evol. Microbiol.">
        <title>The Global Catalogue of Microorganisms (GCM) 10K type strain sequencing project: providing services to taxonomists for standard genome sequencing and annotation.</title>
        <authorList>
            <consortium name="The Broad Institute Genomics Platform"/>
            <consortium name="The Broad Institute Genome Sequencing Center for Infectious Disease"/>
            <person name="Wu L."/>
            <person name="Ma J."/>
        </authorList>
    </citation>
    <scope>NUCLEOTIDE SEQUENCE [LARGE SCALE GENOMIC DNA]</scope>
    <source>
        <strain evidence="4">CCM 8653</strain>
    </source>
</reference>
<name>A0ABQ2BD28_9MICO</name>
<proteinExistence type="predicted"/>
<evidence type="ECO:0000256" key="1">
    <source>
        <dbReference type="SAM" id="MobiDB-lite"/>
    </source>
</evidence>
<protein>
    <recommendedName>
        <fullName evidence="2">HTH cro/C1-type domain-containing protein</fullName>
    </recommendedName>
</protein>
<organism evidence="3 4">
    <name type="scientific">Isoptericola cucumis</name>
    <dbReference type="NCBI Taxonomy" id="1776856"/>
    <lineage>
        <taxon>Bacteria</taxon>
        <taxon>Bacillati</taxon>
        <taxon>Actinomycetota</taxon>
        <taxon>Actinomycetes</taxon>
        <taxon>Micrococcales</taxon>
        <taxon>Promicromonosporaceae</taxon>
        <taxon>Isoptericola</taxon>
    </lineage>
</organism>
<dbReference type="SMART" id="SM00530">
    <property type="entry name" value="HTH_XRE"/>
    <property type="match status" value="1"/>
</dbReference>
<dbReference type="CDD" id="cd00093">
    <property type="entry name" value="HTH_XRE"/>
    <property type="match status" value="1"/>
</dbReference>